<reference evidence="1 2" key="1">
    <citation type="submission" date="2024-04" db="EMBL/GenBank/DDBJ databases">
        <authorList>
            <person name="Fracassetti M."/>
        </authorList>
    </citation>
    <scope>NUCLEOTIDE SEQUENCE [LARGE SCALE GENOMIC DNA]</scope>
</reference>
<keyword evidence="2" id="KW-1185">Reference proteome</keyword>
<evidence type="ECO:0000313" key="2">
    <source>
        <dbReference type="Proteomes" id="UP001497516"/>
    </source>
</evidence>
<dbReference type="Proteomes" id="UP001497516">
    <property type="component" value="Chromosome 8"/>
</dbReference>
<gene>
    <name evidence="1" type="ORF">LTRI10_LOCUS48220</name>
</gene>
<sequence>MKTFSKSDLVERNICESFNNWILRFRSLRPIAMLEGIRVSVITRLVKNQRKIDQWKDIFPPVVRGKLEKAKHEARMCTSRPSSETMHEVSVDGKGFMVDLNNQKFTSSWWALNDIPCCHASITSMRRQSDLYVDGFFKMEFVKSASRQHRYKYNKLNLDL</sequence>
<organism evidence="1 2">
    <name type="scientific">Linum trigynum</name>
    <dbReference type="NCBI Taxonomy" id="586398"/>
    <lineage>
        <taxon>Eukaryota</taxon>
        <taxon>Viridiplantae</taxon>
        <taxon>Streptophyta</taxon>
        <taxon>Embryophyta</taxon>
        <taxon>Tracheophyta</taxon>
        <taxon>Spermatophyta</taxon>
        <taxon>Magnoliopsida</taxon>
        <taxon>eudicotyledons</taxon>
        <taxon>Gunneridae</taxon>
        <taxon>Pentapetalae</taxon>
        <taxon>rosids</taxon>
        <taxon>fabids</taxon>
        <taxon>Malpighiales</taxon>
        <taxon>Linaceae</taxon>
        <taxon>Linum</taxon>
    </lineage>
</organism>
<dbReference type="AlphaFoldDB" id="A0AAV2GD54"/>
<evidence type="ECO:0008006" key="3">
    <source>
        <dbReference type="Google" id="ProtNLM"/>
    </source>
</evidence>
<proteinExistence type="predicted"/>
<dbReference type="PANTHER" id="PTHR31973">
    <property type="entry name" value="POLYPROTEIN, PUTATIVE-RELATED"/>
    <property type="match status" value="1"/>
</dbReference>
<name>A0AAV2GD54_9ROSI</name>
<protein>
    <recommendedName>
        <fullName evidence="3">Transposase</fullName>
    </recommendedName>
</protein>
<accession>A0AAV2GD54</accession>
<dbReference type="PANTHER" id="PTHR31973:SF187">
    <property type="entry name" value="MUTATOR TRANSPOSASE MUDRA PROTEIN"/>
    <property type="match status" value="1"/>
</dbReference>
<dbReference type="EMBL" id="OZ034821">
    <property type="protein sequence ID" value="CAL1408645.1"/>
    <property type="molecule type" value="Genomic_DNA"/>
</dbReference>
<evidence type="ECO:0000313" key="1">
    <source>
        <dbReference type="EMBL" id="CAL1408645.1"/>
    </source>
</evidence>